<dbReference type="InterPro" id="IPR043605">
    <property type="entry name" value="DUF883_C"/>
</dbReference>
<dbReference type="PANTHER" id="PTHR35893">
    <property type="entry name" value="INNER MEMBRANE PROTEIN-RELATED"/>
    <property type="match status" value="1"/>
</dbReference>
<gene>
    <name evidence="2" type="ORF">SAMN05216227_103721</name>
</gene>
<feature type="domain" description="DUF883" evidence="1">
    <location>
        <begin position="79"/>
        <end position="107"/>
    </location>
</feature>
<organism evidence="2 3">
    <name type="scientific">Pseudorhodobacter antarcticus</name>
    <dbReference type="NCBI Taxonomy" id="1077947"/>
    <lineage>
        <taxon>Bacteria</taxon>
        <taxon>Pseudomonadati</taxon>
        <taxon>Pseudomonadota</taxon>
        <taxon>Alphaproteobacteria</taxon>
        <taxon>Rhodobacterales</taxon>
        <taxon>Paracoccaceae</taxon>
        <taxon>Pseudorhodobacter</taxon>
    </lineage>
</organism>
<evidence type="ECO:0000313" key="2">
    <source>
        <dbReference type="EMBL" id="SEN98868.1"/>
    </source>
</evidence>
<dbReference type="InterPro" id="IPR010279">
    <property type="entry name" value="YqjD/ElaB"/>
</dbReference>
<reference evidence="2 3" key="1">
    <citation type="submission" date="2016-10" db="EMBL/GenBank/DDBJ databases">
        <authorList>
            <person name="de Groot N.N."/>
        </authorList>
    </citation>
    <scope>NUCLEOTIDE SEQUENCE [LARGE SCALE GENOMIC DNA]</scope>
    <source>
        <strain evidence="2 3">CGMCC 1.10836</strain>
    </source>
</reference>
<accession>A0A1H8L2J3</accession>
<dbReference type="Proteomes" id="UP000183002">
    <property type="component" value="Unassembled WGS sequence"/>
</dbReference>
<evidence type="ECO:0000259" key="1">
    <source>
        <dbReference type="Pfam" id="PF19029"/>
    </source>
</evidence>
<dbReference type="AlphaFoldDB" id="A0A1H8L2J3"/>
<sequence>MPQAEKSNIADLNTDLSKQVAVLREDIAKLTAVVADYSKAQGVQLKSIVSDKANELTETGRAAADSAKDVAKIAYSDAEGAIRANPASAVGIAAGLGFLVGLLTSRR</sequence>
<dbReference type="OrthoDB" id="8373403at2"/>
<dbReference type="EMBL" id="FOCO01000037">
    <property type="protein sequence ID" value="SEN98868.1"/>
    <property type="molecule type" value="Genomic_DNA"/>
</dbReference>
<name>A0A1H8L2J3_9RHOB</name>
<dbReference type="PANTHER" id="PTHR35893:SF3">
    <property type="entry name" value="INNER MEMBRANE PROTEIN"/>
    <property type="match status" value="1"/>
</dbReference>
<dbReference type="GO" id="GO:0043022">
    <property type="term" value="F:ribosome binding"/>
    <property type="evidence" value="ECO:0007669"/>
    <property type="project" value="InterPro"/>
</dbReference>
<dbReference type="Pfam" id="PF19029">
    <property type="entry name" value="DUF883_C"/>
    <property type="match status" value="1"/>
</dbReference>
<dbReference type="STRING" id="1077947.SAMN05216227_103721"/>
<dbReference type="RefSeq" id="WP_050520569.1">
    <property type="nucleotide sequence ID" value="NZ_FOCO01000037.1"/>
</dbReference>
<protein>
    <submittedName>
        <fullName evidence="2">Membrane-anchored ribosome-binding protein, inhibits growth in stationary phase, ElaB/YqjD/DUF883 family</fullName>
    </submittedName>
</protein>
<proteinExistence type="predicted"/>
<keyword evidence="3" id="KW-1185">Reference proteome</keyword>
<evidence type="ECO:0000313" key="3">
    <source>
        <dbReference type="Proteomes" id="UP000183002"/>
    </source>
</evidence>